<dbReference type="InterPro" id="IPR036291">
    <property type="entry name" value="NAD(P)-bd_dom_sf"/>
</dbReference>
<dbReference type="InterPro" id="IPR009799">
    <property type="entry name" value="EthD_dom"/>
</dbReference>
<accession>A0A9W8WS39</accession>
<dbReference type="EMBL" id="JAPEUV010000153">
    <property type="protein sequence ID" value="KAJ4331345.1"/>
    <property type="molecule type" value="Genomic_DNA"/>
</dbReference>
<organism evidence="5 6">
    <name type="scientific">Didymella glomerata</name>
    <dbReference type="NCBI Taxonomy" id="749621"/>
    <lineage>
        <taxon>Eukaryota</taxon>
        <taxon>Fungi</taxon>
        <taxon>Dikarya</taxon>
        <taxon>Ascomycota</taxon>
        <taxon>Pezizomycotina</taxon>
        <taxon>Dothideomycetes</taxon>
        <taxon>Pleosporomycetidae</taxon>
        <taxon>Pleosporales</taxon>
        <taxon>Pleosporineae</taxon>
        <taxon>Didymellaceae</taxon>
        <taxon>Didymella</taxon>
    </lineage>
</organism>
<dbReference type="OrthoDB" id="1669814at2759"/>
<dbReference type="SUPFAM" id="SSF51735">
    <property type="entry name" value="NAD(P)-binding Rossmann-fold domains"/>
    <property type="match status" value="1"/>
</dbReference>
<gene>
    <name evidence="5" type="ORF">N0V87_009241</name>
</gene>
<dbReference type="FunFam" id="3.40.50.720:FF:000084">
    <property type="entry name" value="Short-chain dehydrogenase reductase"/>
    <property type="match status" value="1"/>
</dbReference>
<comment type="caution">
    <text evidence="5">The sequence shown here is derived from an EMBL/GenBank/DDBJ whole genome shotgun (WGS) entry which is preliminary data.</text>
</comment>
<dbReference type="GO" id="GO:0016616">
    <property type="term" value="F:oxidoreductase activity, acting on the CH-OH group of donors, NAD or NADP as acceptor"/>
    <property type="evidence" value="ECO:0007669"/>
    <property type="project" value="TreeGrafter"/>
</dbReference>
<evidence type="ECO:0000313" key="6">
    <source>
        <dbReference type="Proteomes" id="UP001140562"/>
    </source>
</evidence>
<dbReference type="Gene3D" id="3.40.50.720">
    <property type="entry name" value="NAD(P)-binding Rossmann-like Domain"/>
    <property type="match status" value="1"/>
</dbReference>
<evidence type="ECO:0000256" key="2">
    <source>
        <dbReference type="ARBA" id="ARBA00006484"/>
    </source>
</evidence>
<evidence type="ECO:0000313" key="5">
    <source>
        <dbReference type="EMBL" id="KAJ4331345.1"/>
    </source>
</evidence>
<proteinExistence type="inferred from homology"/>
<dbReference type="Pfam" id="PF07110">
    <property type="entry name" value="EthD"/>
    <property type="match status" value="1"/>
</dbReference>
<dbReference type="InterPro" id="IPR002347">
    <property type="entry name" value="SDR_fam"/>
</dbReference>
<sequence length="384" mass="42356">MSLKGKVIVITGAASGIGEETARLFVSKGAKLSLADIQGERLLNLRNELQKTQPEAEIIASTVDVSKRKEVEDWISTTVSTFGKLDGCANLAGVIGKQSNVVPIEGVDDDDWDFIYGVNVLGLRNCLRAQIPHINEGGAIVNASSILGLIGAPNNLAYASSKHAVVGMTRVAAKELGPRKIRCNCFCPGPVDTPMLRNSYELLGKEVDYSFLPLGRTAHQKELPATVEFLISDASSFMTGVALPVDGGALITMSTETLIRITVFANRNPKISEEEYHKHWAEKHAPLVSSWLQRHGVVKYTQFHTTTPHKNLTSQQTLSYDGMADFYVRKYEDFEKAYEDPYYKDVVRPDEEYLFDVQKMRVMVGQETCVIEEGKIVAGKESKP</sequence>
<dbReference type="Proteomes" id="UP001140562">
    <property type="component" value="Unassembled WGS sequence"/>
</dbReference>
<dbReference type="CDD" id="cd05233">
    <property type="entry name" value="SDR_c"/>
    <property type="match status" value="1"/>
</dbReference>
<feature type="domain" description="EthD" evidence="4">
    <location>
        <begin position="269"/>
        <end position="356"/>
    </location>
</feature>
<comment type="similarity">
    <text evidence="2">Belongs to the short-chain dehydrogenases/reductases (SDR) family.</text>
</comment>
<dbReference type="InterPro" id="IPR020904">
    <property type="entry name" value="Sc_DH/Rdtase_CS"/>
</dbReference>
<comment type="similarity">
    <text evidence="1">Belongs to the tpcK family.</text>
</comment>
<dbReference type="PANTHER" id="PTHR42760">
    <property type="entry name" value="SHORT-CHAIN DEHYDROGENASES/REDUCTASES FAMILY MEMBER"/>
    <property type="match status" value="1"/>
</dbReference>
<dbReference type="PROSITE" id="PS00061">
    <property type="entry name" value="ADH_SHORT"/>
    <property type="match status" value="1"/>
</dbReference>
<evidence type="ECO:0000259" key="4">
    <source>
        <dbReference type="Pfam" id="PF07110"/>
    </source>
</evidence>
<dbReference type="SUPFAM" id="SSF54909">
    <property type="entry name" value="Dimeric alpha+beta barrel"/>
    <property type="match status" value="1"/>
</dbReference>
<dbReference type="PRINTS" id="PR00080">
    <property type="entry name" value="SDRFAMILY"/>
</dbReference>
<dbReference type="PRINTS" id="PR00081">
    <property type="entry name" value="GDHRDH"/>
</dbReference>
<protein>
    <recommendedName>
        <fullName evidence="4">EthD domain-containing protein</fullName>
    </recommendedName>
</protein>
<dbReference type="PANTHER" id="PTHR42760:SF45">
    <property type="entry name" value="SHORT CHAIN DEHYDROGENASE_REDUCTASE FAMILY PROTEIN, PUTATIVE (AFU_ORTHOLOGUE AFUA_3G09150)-RELATED"/>
    <property type="match status" value="1"/>
</dbReference>
<keyword evidence="6" id="KW-1185">Reference proteome</keyword>
<keyword evidence="3" id="KW-0521">NADP</keyword>
<reference evidence="5" key="1">
    <citation type="submission" date="2022-10" db="EMBL/GenBank/DDBJ databases">
        <title>Tapping the CABI collections for fungal endophytes: first genome assemblies for Collariella, Neodidymelliopsis, Ascochyta clinopodiicola, Didymella pomorum, Didymosphaeria variabile, Neocosmospora piperis and Neocucurbitaria cava.</title>
        <authorList>
            <person name="Hill R."/>
        </authorList>
    </citation>
    <scope>NUCLEOTIDE SEQUENCE</scope>
    <source>
        <strain evidence="5">IMI 360193</strain>
    </source>
</reference>
<dbReference type="GO" id="GO:0006633">
    <property type="term" value="P:fatty acid biosynthetic process"/>
    <property type="evidence" value="ECO:0007669"/>
    <property type="project" value="TreeGrafter"/>
</dbReference>
<dbReference type="GO" id="GO:0048038">
    <property type="term" value="F:quinone binding"/>
    <property type="evidence" value="ECO:0007669"/>
    <property type="project" value="TreeGrafter"/>
</dbReference>
<dbReference type="AlphaFoldDB" id="A0A9W8WS39"/>
<name>A0A9W8WS39_9PLEO</name>
<dbReference type="Pfam" id="PF13561">
    <property type="entry name" value="adh_short_C2"/>
    <property type="match status" value="1"/>
</dbReference>
<evidence type="ECO:0000256" key="1">
    <source>
        <dbReference type="ARBA" id="ARBA00005986"/>
    </source>
</evidence>
<evidence type="ECO:0000256" key="3">
    <source>
        <dbReference type="ARBA" id="ARBA00022857"/>
    </source>
</evidence>
<dbReference type="Gene3D" id="3.30.70.100">
    <property type="match status" value="1"/>
</dbReference>
<dbReference type="InterPro" id="IPR011008">
    <property type="entry name" value="Dimeric_a/b-barrel"/>
</dbReference>